<protein>
    <submittedName>
        <fullName evidence="1">Uncharacterized protein</fullName>
    </submittedName>
</protein>
<sequence>MFQKKGPFAKTQKNMRNSSIERCAKFGSKDNLYTLQFLARVHFYFCST</sequence>
<proteinExistence type="predicted"/>
<evidence type="ECO:0000313" key="1">
    <source>
        <dbReference type="EMBL" id="MBW98435.1"/>
    </source>
</evidence>
<accession>A0A2P2JYA5</accession>
<name>A0A2P2JYA5_RHIMU</name>
<organism evidence="1">
    <name type="scientific">Rhizophora mucronata</name>
    <name type="common">Asiatic mangrove</name>
    <dbReference type="NCBI Taxonomy" id="61149"/>
    <lineage>
        <taxon>Eukaryota</taxon>
        <taxon>Viridiplantae</taxon>
        <taxon>Streptophyta</taxon>
        <taxon>Embryophyta</taxon>
        <taxon>Tracheophyta</taxon>
        <taxon>Spermatophyta</taxon>
        <taxon>Magnoliopsida</taxon>
        <taxon>eudicotyledons</taxon>
        <taxon>Gunneridae</taxon>
        <taxon>Pentapetalae</taxon>
        <taxon>rosids</taxon>
        <taxon>fabids</taxon>
        <taxon>Malpighiales</taxon>
        <taxon>Rhizophoraceae</taxon>
        <taxon>Rhizophora</taxon>
    </lineage>
</organism>
<reference evidence="1" key="1">
    <citation type="submission" date="2018-02" db="EMBL/GenBank/DDBJ databases">
        <title>Rhizophora mucronata_Transcriptome.</title>
        <authorList>
            <person name="Meera S.P."/>
            <person name="Sreeshan A."/>
            <person name="Augustine A."/>
        </authorList>
    </citation>
    <scope>NUCLEOTIDE SEQUENCE</scope>
    <source>
        <tissue evidence="1">Leaf</tissue>
    </source>
</reference>
<dbReference type="AlphaFoldDB" id="A0A2P2JYA5"/>
<dbReference type="EMBL" id="GGEC01017952">
    <property type="protein sequence ID" value="MBW98435.1"/>
    <property type="molecule type" value="Transcribed_RNA"/>
</dbReference>